<name>A0A382U5Y4_9ZZZZ</name>
<dbReference type="Gene3D" id="3.40.50.880">
    <property type="match status" value="1"/>
</dbReference>
<protein>
    <recommendedName>
        <fullName evidence="2">ThuA-like domain-containing protein</fullName>
    </recommendedName>
</protein>
<reference evidence="1" key="1">
    <citation type="submission" date="2018-05" db="EMBL/GenBank/DDBJ databases">
        <authorList>
            <person name="Lanie J.A."/>
            <person name="Ng W.-L."/>
            <person name="Kazmierczak K.M."/>
            <person name="Andrzejewski T.M."/>
            <person name="Davidsen T.M."/>
            <person name="Wayne K.J."/>
            <person name="Tettelin H."/>
            <person name="Glass J.I."/>
            <person name="Rusch D."/>
            <person name="Podicherti R."/>
            <person name="Tsui H.-C.T."/>
            <person name="Winkler M.E."/>
        </authorList>
    </citation>
    <scope>NUCLEOTIDE SEQUENCE</scope>
</reference>
<dbReference type="SUPFAM" id="SSF52317">
    <property type="entry name" value="Class I glutamine amidotransferase-like"/>
    <property type="match status" value="1"/>
</dbReference>
<dbReference type="InterPro" id="IPR029062">
    <property type="entry name" value="Class_I_gatase-like"/>
</dbReference>
<dbReference type="AlphaFoldDB" id="A0A382U5Y4"/>
<evidence type="ECO:0000313" key="1">
    <source>
        <dbReference type="EMBL" id="SVD29653.1"/>
    </source>
</evidence>
<evidence type="ECO:0008006" key="2">
    <source>
        <dbReference type="Google" id="ProtNLM"/>
    </source>
</evidence>
<sequence length="267" mass="29706">MHPSIFPIVVLFLTGIQALAHPVPESPKWLVYPGGEGPGKGRHVVLISADQEYRSEQSMPMMAKILSKHHGFDCTVLFGVNEKGEVDPTMPVYPKKGKEDEFKTHDIPGLEHLASADLVIFFTRLLTLPPEQQVQIVSYLDSGKPMIALRTANHGFRGPLPYKIDDKRVSFGNDVLGGSFRGHHGRWHADSTRGAIAKEQKNHPIVSGVKDIWGPSDVYRTYKEGTSLPEGCTALVWGQPLMGRQPEDAPNEKKEPLPVAWFKTWKT</sequence>
<proteinExistence type="predicted"/>
<dbReference type="EMBL" id="UINC01141736">
    <property type="protein sequence ID" value="SVD29653.1"/>
    <property type="molecule type" value="Genomic_DNA"/>
</dbReference>
<accession>A0A382U5Y4</accession>
<gene>
    <name evidence="1" type="ORF">METZ01_LOCUS382507</name>
</gene>
<organism evidence="1">
    <name type="scientific">marine metagenome</name>
    <dbReference type="NCBI Taxonomy" id="408172"/>
    <lineage>
        <taxon>unclassified sequences</taxon>
        <taxon>metagenomes</taxon>
        <taxon>ecological metagenomes</taxon>
    </lineage>
</organism>
<feature type="non-terminal residue" evidence="1">
    <location>
        <position position="267"/>
    </location>
</feature>